<feature type="region of interest" description="Disordered" evidence="1">
    <location>
        <begin position="415"/>
        <end position="456"/>
    </location>
</feature>
<name>A0A7J7IGB3_9RHOD</name>
<evidence type="ECO:0000313" key="3">
    <source>
        <dbReference type="Proteomes" id="UP000530660"/>
    </source>
</evidence>
<accession>A0A7J7IGB3</accession>
<dbReference type="InterPro" id="IPR007709">
    <property type="entry name" value="N-FG_amidohydro"/>
</dbReference>
<dbReference type="EMBL" id="VWRR01000012">
    <property type="protein sequence ID" value="KAF6002058.1"/>
    <property type="molecule type" value="Genomic_DNA"/>
</dbReference>
<sequence length="456" mass="50453">MRPFVPVIHGSVDWITLEACSLAAPKPIMLPHQQHSQLSERFRVVAERLNHVAGEMANGVGTCHRHIEVDSRAPVEEAHVAVYLQPTVHSSNSSQRPRAPLLLDSPHSGRIYPADFEFYPEFTKLRRGEDAYVDRLIAPALRSGASVIAALFPRTYIDVNRHENDIDVELLSSPWPYPVRPSEKSARGLGLLRRYVVPGEPVYAPGTRLSVEQVHHRIVSYYEPYLTLIANAIDILHSEFGVVYHLDVHSMKSRGNAMTPDGAGTLRPDVVVGDLRGAACEPDFTQFVVRALEAEGLSVSVNKPYAGAGVLRRFGAPMDGVHCLQIELNRALYLDEEKVECHHDGRFERLQSALARVFDQVACWAVERAANTMTKPASADAREAELVDRVLPSVARRLRSSGMRVSASLLEPLLLGDADGGHESDPDSNDDLDDDYDAEPEFTESLSFTGEFRSPS</sequence>
<organism evidence="2 3">
    <name type="scientific">Cyanidiococcus yangmingshanensis</name>
    <dbReference type="NCBI Taxonomy" id="2690220"/>
    <lineage>
        <taxon>Eukaryota</taxon>
        <taxon>Rhodophyta</taxon>
        <taxon>Bangiophyceae</taxon>
        <taxon>Cyanidiales</taxon>
        <taxon>Cyanidiaceae</taxon>
        <taxon>Cyanidiococcus</taxon>
    </lineage>
</organism>
<keyword evidence="3" id="KW-1185">Reference proteome</keyword>
<protein>
    <recommendedName>
        <fullName evidence="4">N-formylglutamate amidohydrolase</fullName>
    </recommendedName>
</protein>
<dbReference type="AlphaFoldDB" id="A0A7J7IGB3"/>
<evidence type="ECO:0000313" key="2">
    <source>
        <dbReference type="EMBL" id="KAF6002058.1"/>
    </source>
</evidence>
<reference evidence="2 3" key="1">
    <citation type="journal article" date="2020" name="J. Phycol.">
        <title>Comparative genome analysis reveals Cyanidiococcus gen. nov., a new extremophilic red algal genus sister to Cyanidioschyzon (Cyanidioschyzonaceae, Rhodophyta).</title>
        <authorList>
            <person name="Liu S.-L."/>
            <person name="Chiang Y.-R."/>
            <person name="Yoon H.S."/>
            <person name="Fu H.-Y."/>
        </authorList>
    </citation>
    <scope>NUCLEOTIDE SEQUENCE [LARGE SCALE GENOMIC DNA]</scope>
    <source>
        <strain evidence="2 3">THAL066</strain>
    </source>
</reference>
<evidence type="ECO:0008006" key="4">
    <source>
        <dbReference type="Google" id="ProtNLM"/>
    </source>
</evidence>
<comment type="caution">
    <text evidence="2">The sequence shown here is derived from an EMBL/GenBank/DDBJ whole genome shotgun (WGS) entry which is preliminary data.</text>
</comment>
<dbReference type="Proteomes" id="UP000530660">
    <property type="component" value="Unassembled WGS sequence"/>
</dbReference>
<evidence type="ECO:0000256" key="1">
    <source>
        <dbReference type="SAM" id="MobiDB-lite"/>
    </source>
</evidence>
<dbReference type="Gene3D" id="3.40.630.40">
    <property type="entry name" value="Zn-dependent exopeptidases"/>
    <property type="match status" value="1"/>
</dbReference>
<dbReference type="SUPFAM" id="SSF53187">
    <property type="entry name" value="Zn-dependent exopeptidases"/>
    <property type="match status" value="1"/>
</dbReference>
<gene>
    <name evidence="2" type="ORF">F1559_004011</name>
</gene>
<proteinExistence type="predicted"/>
<dbReference type="OrthoDB" id="10266494at2759"/>
<feature type="compositionally biased region" description="Acidic residues" evidence="1">
    <location>
        <begin position="426"/>
        <end position="442"/>
    </location>
</feature>
<dbReference type="Pfam" id="PF05013">
    <property type="entry name" value="FGase"/>
    <property type="match status" value="1"/>
</dbReference>